<feature type="compositionally biased region" description="Basic and acidic residues" evidence="10">
    <location>
        <begin position="603"/>
        <end position="612"/>
    </location>
</feature>
<keyword evidence="9" id="KW-0597">Phosphoprotein</keyword>
<feature type="region of interest" description="Disordered" evidence="10">
    <location>
        <begin position="3005"/>
        <end position="3039"/>
    </location>
</feature>
<feature type="compositionally biased region" description="Polar residues" evidence="10">
    <location>
        <begin position="1424"/>
        <end position="1437"/>
    </location>
</feature>
<feature type="region of interest" description="Disordered" evidence="10">
    <location>
        <begin position="355"/>
        <end position="385"/>
    </location>
</feature>
<dbReference type="CDD" id="cd17546">
    <property type="entry name" value="REC_hyHK_CKI1_RcsC-like"/>
    <property type="match status" value="1"/>
</dbReference>
<comment type="catalytic activity">
    <reaction evidence="8">
        <text>L-seryl-[protein] + ATP = O-phospho-L-seryl-[protein] + ADP + H(+)</text>
        <dbReference type="Rhea" id="RHEA:17989"/>
        <dbReference type="Rhea" id="RHEA-COMP:9863"/>
        <dbReference type="Rhea" id="RHEA-COMP:11604"/>
        <dbReference type="ChEBI" id="CHEBI:15378"/>
        <dbReference type="ChEBI" id="CHEBI:29999"/>
        <dbReference type="ChEBI" id="CHEBI:30616"/>
        <dbReference type="ChEBI" id="CHEBI:83421"/>
        <dbReference type="ChEBI" id="CHEBI:456216"/>
        <dbReference type="EC" id="2.7.11.1"/>
    </reaction>
</comment>
<dbReference type="InterPro" id="IPR011006">
    <property type="entry name" value="CheY-like_superfamily"/>
</dbReference>
<evidence type="ECO:0000256" key="9">
    <source>
        <dbReference type="PROSITE-ProRule" id="PRU00169"/>
    </source>
</evidence>
<feature type="compositionally biased region" description="Low complexity" evidence="10">
    <location>
        <begin position="1232"/>
        <end position="1247"/>
    </location>
</feature>
<dbReference type="SMART" id="SM00448">
    <property type="entry name" value="REC"/>
    <property type="match status" value="1"/>
</dbReference>
<feature type="compositionally biased region" description="Low complexity" evidence="10">
    <location>
        <begin position="1007"/>
        <end position="1019"/>
    </location>
</feature>
<dbReference type="CDD" id="cd00130">
    <property type="entry name" value="PAS"/>
    <property type="match status" value="1"/>
</dbReference>
<feature type="region of interest" description="Disordered" evidence="10">
    <location>
        <begin position="913"/>
        <end position="949"/>
    </location>
</feature>
<dbReference type="Proteomes" id="UP001140094">
    <property type="component" value="Unassembled WGS sequence"/>
</dbReference>
<dbReference type="PROSITE" id="PS51285">
    <property type="entry name" value="AGC_KINASE_CTER"/>
    <property type="match status" value="1"/>
</dbReference>
<feature type="region of interest" description="Disordered" evidence="10">
    <location>
        <begin position="2459"/>
        <end position="2494"/>
    </location>
</feature>
<feature type="region of interest" description="Disordered" evidence="10">
    <location>
        <begin position="1598"/>
        <end position="1692"/>
    </location>
</feature>
<keyword evidence="15" id="KW-1185">Reference proteome</keyword>
<dbReference type="InterPro" id="IPR001789">
    <property type="entry name" value="Sig_transdc_resp-reg_receiver"/>
</dbReference>
<dbReference type="Gene3D" id="1.10.510.10">
    <property type="entry name" value="Transferase(Phosphotransferase) domain 1"/>
    <property type="match status" value="3"/>
</dbReference>
<feature type="region of interest" description="Disordered" evidence="10">
    <location>
        <begin position="282"/>
        <end position="339"/>
    </location>
</feature>
<proteinExistence type="predicted"/>
<feature type="region of interest" description="Disordered" evidence="10">
    <location>
        <begin position="2116"/>
        <end position="2251"/>
    </location>
</feature>
<keyword evidence="5" id="KW-0418">Kinase</keyword>
<feature type="compositionally biased region" description="Polar residues" evidence="10">
    <location>
        <begin position="3005"/>
        <end position="3028"/>
    </location>
</feature>
<feature type="region of interest" description="Disordered" evidence="10">
    <location>
        <begin position="592"/>
        <end position="612"/>
    </location>
</feature>
<feature type="region of interest" description="Disordered" evidence="10">
    <location>
        <begin position="983"/>
        <end position="1035"/>
    </location>
</feature>
<dbReference type="PROSITE" id="PS50110">
    <property type="entry name" value="RESPONSE_REGULATORY"/>
    <property type="match status" value="1"/>
</dbReference>
<evidence type="ECO:0000256" key="8">
    <source>
        <dbReference type="ARBA" id="ARBA00048679"/>
    </source>
</evidence>
<dbReference type="FunFam" id="3.30.200.20:FF:001008">
    <property type="entry name" value="Serine/threonine-protein kinase cek1"/>
    <property type="match status" value="1"/>
</dbReference>
<dbReference type="SUPFAM" id="SSF56112">
    <property type="entry name" value="Protein kinase-like (PK-like)"/>
    <property type="match status" value="1"/>
</dbReference>
<feature type="region of interest" description="Disordered" evidence="10">
    <location>
        <begin position="2628"/>
        <end position="2664"/>
    </location>
</feature>
<dbReference type="EMBL" id="JANBUO010000159">
    <property type="protein sequence ID" value="KAJ2806792.1"/>
    <property type="molecule type" value="Genomic_DNA"/>
</dbReference>
<dbReference type="InterPro" id="IPR050236">
    <property type="entry name" value="Ser_Thr_kinase_AGC"/>
</dbReference>
<feature type="compositionally biased region" description="Polar residues" evidence="10">
    <location>
        <begin position="356"/>
        <end position="370"/>
    </location>
</feature>
<feature type="compositionally biased region" description="Low complexity" evidence="10">
    <location>
        <begin position="1282"/>
        <end position="1291"/>
    </location>
</feature>
<sequence length="3230" mass="348784">MGSAARRRPQSRSRSKMRRFGFLNLFGFNTDACDVGSEGGSALNSTASSRSSSRSCSRSHSSSEGAASNDGRGRDRSSSTTAQPQGAGKDIVSGDAIADDAVQSSPAATAAVLDANYDPANVELQTSSSRLHLDVSGTRPHPDSNVTVGAGVDGARAGGSEFAQPVHPDGLPITPAREKEYASSGSQIRTCPIPERLQMQLREQEAAEYGSLSTTPWSASTTTESPRIQPEARARRRGTVGSFGHVATDSRHSALPSDKQPSSFRLSTGEFSPRIGKLAMPLARRTSSNNSSWSTATPTSALSTADSIPAPVAPQTSDGGFLPEWEPASQSLSSSKSRSRGRRYSVFDISFAGQRAGNSTSPMHSASTVSHPVVSATSARRRGSSRSVLDFPAYDPSTATSLALRRAGAAAGAESGSILGNMGSSSNIRRHTNVSRQHAASLAAEMHDPHGHPPITPIPTYTTYDDYAIRPARHQHQPLQQSHSSIMTFSAQSQPSDELQRGSGLHTPTSERSACSSALPGFHRRSSHHHYRAIQLPGVRSESSHESSSGRSTPSNRLFTRLGHNRSTSVKSATATDSRLTRKLRAPIPASIRPTTDTMRSPHPRDKDHDLFDGTCAYGSGSDEDAEVMHLKFTASTPDILFMPITYQFGGQTRAIKRPDYSYERLLAISRSTKARQWRRRHGHIQDTSREGAAGSATKESENRNGLRDSDAEIQAVSGLRNKDALSTVGGHCGRKGVSQKPESDALLEPPLRRSVHYHTCGASDSSNEVAWEDWTDSISSQSHAAVVQRAIEMWHKILRSWRRSHRPKSRPIECCFDSSMGHIGETQQLMASTMDPAAGTHNTVGISDMSTFTPLSSASAGLNPHILEPLYLQRGVSESGRRSSLNDSSMLFHQLAGYSQLSALLSPLDRPDLGSKDLAQPSKSSNTMPGHDDYNDTNAPAPYLPLPSSSAHRSALQIAIGDSSSKAPVAIHRRLSIVKDQELGRSRSNIGNRPNNVDSQPAAKATGTSSSTGGSLTLNVSDKQPQRKPSAESSEVPLEMLLLFRSRLESRLRRAKTETEDELLSIIQDLSTFVEEGLSYVHEDMDVGLSVNEGGAASGGFIFDDYSHASDDEGAETPGLVIPEKALLDEHRRATQAGMHIYGRTGKSGDDSANGRTHLPIPPPPLPAKWASEAATARTELRSLDRRLHDVLDLHGSRGDSRADSLPHSALANASRSSSPTDVANTGRTGGTSRSSSPRRPTRSPSIRRLAFLKSLSSDDHISAVAVSTDSEHIRNREKSPAQLSPLPAQPQMSFPGYLAAPGFLPTVTSSTPARNIDVELSATCNCQDTTMAYAQTAAAQRSTAPCIVCTPTEDIAAADSARPHTWHSAQSDVGDYFEWNSAASSQQSMGCSLPKGIPFPSLQKQRSSQSIASRTSSRAESRNSPTRHSGSRTSLYSTGSAVSLLSSPLIAEDEFRPTPFLMAIMDLVNIIGNVLSLSAEEMLCPLSGPLRNEALTWADRVGEEREHVAALMPTAYLVQRLNGLGYQWEQSQVACDQDHDGVDQSWPCRSLFVQALLAVSSLNRIVMWYQAVCSSYSDEDIAELDMLTNSHRGLASDCSAVGSQSTDSSAPRNTSGSGGAPERTDPYEGAASVSLPSEQGSSPLSSHVGLLADASGSGKDDVSATQNWSEQQNSHPHRWQEGLGDSGDDKAEIDRGLNMLVEVALDGRIRYISPTCRRLLGADPDVMIDQPAAVMFDARDIELCRAAVEQLLADSTRTVELNIRVHPPALFPVIRVEAKGMLIYGRLHNEPSHVLWVLRYISTDSKPQSHQEDRGQSIDKLEDMMHSEQPQLSRQQDICGTLPAHVSSEAQTSAIIKSANASDADEDELLPSSSPLEPITCRICDRSVPATHFEEHSWLCATSHRAAMDVEQQNERLGDIRTQLQAWFPGCAFEDLEDMIHGGIDMDVLRDQEKQKADAIGNPAWQMLVDEAAPIITSMIRICIRAMALDGTDAAPQCILRPEASNQANSDFARSGSWTKVAEYKLPPLGFNDPCLDELGQSLMQALSDKQIAVENLQYAIIDSSLACINWDGAEKLAEEPMMFSDLVPRAAAKSTSDLADTLGGDRSLLSRHITGAANSDTPLGMTTDTSTARKASGESCYNQQSPIRRSLSSYSLTPTSQRGIGGAQEASAGGADDAGGKKRTTPLPPSIQIPSRKKSMLSSSASSAFHDSSDLLASSEQSDQFRVTGSDSHPTSARTPGRTGVSNASILATPTVPSIHDFDLLKPISKGAYGSVYLAKKRSTGDYYAIKILKKADMIAKNQISNVKAERAIMMAQSGSPFVVRLLYTFQSRTSLYLVMEYLNGGDCASLLKVIGALPEEWVRHYLAEVVLGIEDLHARGVVHRDLKPDNLLIDTEGHLKLTDFGLSKLGFLGRRVGQQVIPHSLGTHEPLQLSDAQSVETTAVDRYPWPALAGSAASPTQLRLPVSTRGVPPPSPTTPPSRGDVSSRYTVEEPQQLLANKRIAALKEDYPPQSPLALEQSNVASCSSASISSSASGGGGRGAAASNSMQRKHALGTPDYIAPESILGLESGESVDWWALGVICYEFLFGVPPFHDSTPEKVFENILSGTIDFYDESRELLEQEKAERQRAKHASARAEQASEIDDEDQDVDDEDLGVPDISPETRDFITRLLCRDPRRRLGYHGSEEVKAHPIFKGINWDTLLDTQPAFIPQVESVDDTDYFDPRGATMESNHTSADESDLAEATAGLNEEDGALSKSHHEESITPKLGAGIAIRRPKTLPVELNNAMDRVDRRSATKAARDNSLDNSGNSDGEDLPRLDKEREFGGFTFKNLHALEEANMTELLKLRRRSTLIGAPSHFGSGGKQRESLPAGLASDASPLPRARRNRSCLGNSTTGSPSMHTEVTSVRRGSFVSRDTRQRSWSNMTGPPQLLGMESGSMGGRGSHQQISGYGVEAGFPLARTATLPMISPGLRPSTNVKSTTATPVSSTLPVIDQHQMSSQIGHTRAASTNSQRGSLLNPKTQLVRGGGYGDQLDAYTPTDDALFFDSGSEQPGGKSSSDWLTPPLHPPAFRRSATIAKLHRTEESSDTLAVSADYRKDLQHLQEHMQSRICLVADDNPVSCKIMEIILQRMHMRCVVVRNGAEAIRCIMGRTVYRAIFMDTGMPIVDGDEATRMVKSTYNANKDTPIFAMAAYEGEANKTLYDGILVKPVTSRQIKQLLNYQL</sequence>
<evidence type="ECO:0000256" key="7">
    <source>
        <dbReference type="ARBA" id="ARBA00047899"/>
    </source>
</evidence>
<feature type="compositionally biased region" description="Polar residues" evidence="10">
    <location>
        <begin position="2895"/>
        <end position="2911"/>
    </location>
</feature>
<evidence type="ECO:0000256" key="6">
    <source>
        <dbReference type="ARBA" id="ARBA00022840"/>
    </source>
</evidence>
<dbReference type="InterPro" id="IPR008271">
    <property type="entry name" value="Ser/Thr_kinase_AS"/>
</dbReference>
<dbReference type="SUPFAM" id="SSF55785">
    <property type="entry name" value="PYP-like sensor domain (PAS domain)"/>
    <property type="match status" value="1"/>
</dbReference>
<feature type="compositionally biased region" description="Acidic residues" evidence="10">
    <location>
        <begin position="2646"/>
        <end position="2661"/>
    </location>
</feature>
<keyword evidence="4" id="KW-0547">Nucleotide-binding</keyword>
<feature type="compositionally biased region" description="Polar residues" evidence="10">
    <location>
        <begin position="259"/>
        <end position="269"/>
    </location>
</feature>
<gene>
    <name evidence="14" type="primary">RIM15</name>
    <name evidence="14" type="ORF">H4R20_001548</name>
</gene>
<feature type="compositionally biased region" description="Polar residues" evidence="10">
    <location>
        <begin position="211"/>
        <end position="226"/>
    </location>
</feature>
<dbReference type="PANTHER" id="PTHR24356">
    <property type="entry name" value="SERINE/THREONINE-PROTEIN KINASE"/>
    <property type="match status" value="1"/>
</dbReference>
<feature type="region of interest" description="Disordered" evidence="10">
    <location>
        <begin position="1268"/>
        <end position="1291"/>
    </location>
</feature>
<dbReference type="SMART" id="SM00133">
    <property type="entry name" value="S_TK_X"/>
    <property type="match status" value="1"/>
</dbReference>
<feature type="compositionally biased region" description="Low complexity" evidence="10">
    <location>
        <begin position="1407"/>
        <end position="1420"/>
    </location>
</feature>
<dbReference type="EC" id="2.7.11.1" evidence="1"/>
<dbReference type="InterPro" id="IPR035965">
    <property type="entry name" value="PAS-like_dom_sf"/>
</dbReference>
<feature type="region of interest" description="Disordered" evidence="10">
    <location>
        <begin position="1402"/>
        <end position="1437"/>
    </location>
</feature>
<feature type="region of interest" description="Disordered" evidence="10">
    <location>
        <begin position="209"/>
        <end position="269"/>
    </location>
</feature>
<feature type="region of interest" description="Disordered" evidence="10">
    <location>
        <begin position="2533"/>
        <end position="2554"/>
    </location>
</feature>
<evidence type="ECO:0000259" key="13">
    <source>
        <dbReference type="PROSITE" id="PS51285"/>
    </source>
</evidence>
<evidence type="ECO:0000313" key="15">
    <source>
        <dbReference type="Proteomes" id="UP001140094"/>
    </source>
</evidence>
<feature type="region of interest" description="Disordered" evidence="10">
    <location>
        <begin position="725"/>
        <end position="751"/>
    </location>
</feature>
<dbReference type="OrthoDB" id="162894at2759"/>
<feature type="region of interest" description="Disordered" evidence="10">
    <location>
        <begin position="475"/>
        <end position="578"/>
    </location>
</feature>
<dbReference type="Gene3D" id="3.30.200.20">
    <property type="entry name" value="Phosphorylase Kinase, domain 1"/>
    <property type="match status" value="2"/>
</dbReference>
<feature type="region of interest" description="Disordered" evidence="10">
    <location>
        <begin position="2861"/>
        <end position="2937"/>
    </location>
</feature>
<feature type="compositionally biased region" description="Low complexity" evidence="10">
    <location>
        <begin position="41"/>
        <end position="70"/>
    </location>
</feature>
<dbReference type="InterPro" id="IPR000961">
    <property type="entry name" value="AGC-kinase_C"/>
</dbReference>
<dbReference type="PROSITE" id="PS50011">
    <property type="entry name" value="PROTEIN_KINASE_DOM"/>
    <property type="match status" value="1"/>
</dbReference>
<feature type="compositionally biased region" description="Polar residues" evidence="10">
    <location>
        <begin position="1213"/>
        <end position="1225"/>
    </location>
</feature>
<dbReference type="GO" id="GO:0005737">
    <property type="term" value="C:cytoplasm"/>
    <property type="evidence" value="ECO:0007669"/>
    <property type="project" value="TreeGrafter"/>
</dbReference>
<dbReference type="CDD" id="cd05579">
    <property type="entry name" value="STKc_MAST_like"/>
    <property type="match status" value="1"/>
</dbReference>
<dbReference type="GO" id="GO:0005524">
    <property type="term" value="F:ATP binding"/>
    <property type="evidence" value="ECO:0007669"/>
    <property type="project" value="UniProtKB-KW"/>
</dbReference>
<feature type="region of interest" description="Disordered" evidence="10">
    <location>
        <begin position="675"/>
        <end position="710"/>
    </location>
</feature>
<feature type="domain" description="Protein kinase" evidence="11">
    <location>
        <begin position="2265"/>
        <end position="2699"/>
    </location>
</feature>
<dbReference type="SUPFAM" id="SSF52172">
    <property type="entry name" value="CheY-like"/>
    <property type="match status" value="1"/>
</dbReference>
<dbReference type="GO" id="GO:0005634">
    <property type="term" value="C:nucleus"/>
    <property type="evidence" value="ECO:0007669"/>
    <property type="project" value="TreeGrafter"/>
</dbReference>
<feature type="modified residue" description="4-aspartylphosphate" evidence="9">
    <location>
        <position position="3167"/>
    </location>
</feature>
<evidence type="ECO:0000256" key="5">
    <source>
        <dbReference type="ARBA" id="ARBA00022777"/>
    </source>
</evidence>
<dbReference type="GO" id="GO:0000160">
    <property type="term" value="P:phosphorelay signal transduction system"/>
    <property type="evidence" value="ECO:0007669"/>
    <property type="project" value="InterPro"/>
</dbReference>
<feature type="compositionally biased region" description="Polar residues" evidence="10">
    <location>
        <begin position="2119"/>
        <end position="2165"/>
    </location>
</feature>
<evidence type="ECO:0000256" key="4">
    <source>
        <dbReference type="ARBA" id="ARBA00022741"/>
    </source>
</evidence>
<feature type="domain" description="Response regulatory" evidence="12">
    <location>
        <begin position="3117"/>
        <end position="3230"/>
    </location>
</feature>
<feature type="domain" description="AGC-kinase C-terminal" evidence="13">
    <location>
        <begin position="2700"/>
        <end position="2845"/>
    </location>
</feature>
<comment type="caution">
    <text evidence="14">The sequence shown here is derived from an EMBL/GenBank/DDBJ whole genome shotgun (WGS) entry which is preliminary data.</text>
</comment>
<evidence type="ECO:0000313" key="14">
    <source>
        <dbReference type="EMBL" id="KAJ2806792.1"/>
    </source>
</evidence>
<evidence type="ECO:0000256" key="2">
    <source>
        <dbReference type="ARBA" id="ARBA00022527"/>
    </source>
</evidence>
<feature type="compositionally biased region" description="Polar residues" evidence="10">
    <location>
        <begin position="1665"/>
        <end position="1676"/>
    </location>
</feature>
<feature type="region of interest" description="Disordered" evidence="10">
    <location>
        <begin position="2728"/>
        <end position="2824"/>
    </location>
</feature>
<protein>
    <recommendedName>
        <fullName evidence="1">non-specific serine/threonine protein kinase</fullName>
        <ecNumber evidence="1">2.7.11.1</ecNumber>
    </recommendedName>
</protein>
<feature type="compositionally biased region" description="Polar residues" evidence="10">
    <location>
        <begin position="486"/>
        <end position="497"/>
    </location>
</feature>
<feature type="compositionally biased region" description="Basic and acidic residues" evidence="10">
    <location>
        <begin position="699"/>
        <end position="710"/>
    </location>
</feature>
<evidence type="ECO:0000256" key="3">
    <source>
        <dbReference type="ARBA" id="ARBA00022679"/>
    </source>
</evidence>
<keyword evidence="2" id="KW-0723">Serine/threonine-protein kinase</keyword>
<feature type="compositionally biased region" description="Polar residues" evidence="10">
    <location>
        <begin position="506"/>
        <end position="516"/>
    </location>
</feature>
<comment type="catalytic activity">
    <reaction evidence="7">
        <text>L-threonyl-[protein] + ATP = O-phospho-L-threonyl-[protein] + ADP + H(+)</text>
        <dbReference type="Rhea" id="RHEA:46608"/>
        <dbReference type="Rhea" id="RHEA-COMP:11060"/>
        <dbReference type="Rhea" id="RHEA-COMP:11605"/>
        <dbReference type="ChEBI" id="CHEBI:15378"/>
        <dbReference type="ChEBI" id="CHEBI:30013"/>
        <dbReference type="ChEBI" id="CHEBI:30616"/>
        <dbReference type="ChEBI" id="CHEBI:61977"/>
        <dbReference type="ChEBI" id="CHEBI:456216"/>
        <dbReference type="EC" id="2.7.11.1"/>
    </reaction>
</comment>
<feature type="region of interest" description="Disordered" evidence="10">
    <location>
        <begin position="1143"/>
        <end position="1175"/>
    </location>
</feature>
<feature type="compositionally biased region" description="Basic and acidic residues" evidence="10">
    <location>
        <begin position="2794"/>
        <end position="2809"/>
    </location>
</feature>
<dbReference type="InterPro" id="IPR000014">
    <property type="entry name" value="PAS"/>
</dbReference>
<dbReference type="PROSITE" id="PS00108">
    <property type="entry name" value="PROTEIN_KINASE_ST"/>
    <property type="match status" value="1"/>
</dbReference>
<feature type="compositionally biased region" description="Polar residues" evidence="10">
    <location>
        <begin position="565"/>
        <end position="578"/>
    </location>
</feature>
<feature type="compositionally biased region" description="Polar residues" evidence="10">
    <location>
        <begin position="1603"/>
        <end position="1617"/>
    </location>
</feature>
<dbReference type="Gene3D" id="3.40.50.2300">
    <property type="match status" value="1"/>
</dbReference>
<dbReference type="Pfam" id="PF00069">
    <property type="entry name" value="Pkinase"/>
    <property type="match status" value="2"/>
</dbReference>
<name>A0A9W8I1Q6_9FUNG</name>
<feature type="compositionally biased region" description="Low complexity" evidence="10">
    <location>
        <begin position="2203"/>
        <end position="2222"/>
    </location>
</feature>
<feature type="compositionally biased region" description="Polar residues" evidence="10">
    <location>
        <begin position="1636"/>
        <end position="1647"/>
    </location>
</feature>
<feature type="region of interest" description="Disordered" evidence="10">
    <location>
        <begin position="37"/>
        <end position="91"/>
    </location>
</feature>
<keyword evidence="3 14" id="KW-0808">Transferase</keyword>
<feature type="compositionally biased region" description="Basic residues" evidence="10">
    <location>
        <begin position="522"/>
        <end position="532"/>
    </location>
</feature>
<evidence type="ECO:0000259" key="11">
    <source>
        <dbReference type="PROSITE" id="PS50011"/>
    </source>
</evidence>
<dbReference type="InterPro" id="IPR000719">
    <property type="entry name" value="Prot_kinase_dom"/>
</dbReference>
<reference evidence="14" key="1">
    <citation type="submission" date="2022-07" db="EMBL/GenBank/DDBJ databases">
        <title>Phylogenomic reconstructions and comparative analyses of Kickxellomycotina fungi.</title>
        <authorList>
            <person name="Reynolds N.K."/>
            <person name="Stajich J.E."/>
            <person name="Barry K."/>
            <person name="Grigoriev I.V."/>
            <person name="Crous P."/>
            <person name="Smith M.E."/>
        </authorList>
    </citation>
    <scope>NUCLEOTIDE SEQUENCE</scope>
    <source>
        <strain evidence="14">NRRL 1565</strain>
    </source>
</reference>
<feature type="compositionally biased region" description="Low complexity" evidence="10">
    <location>
        <begin position="537"/>
        <end position="555"/>
    </location>
</feature>
<feature type="region of interest" description="Disordered" evidence="10">
    <location>
        <begin position="1197"/>
        <end position="1247"/>
    </location>
</feature>
<dbReference type="InterPro" id="IPR011009">
    <property type="entry name" value="Kinase-like_dom_sf"/>
</dbReference>
<dbReference type="PANTHER" id="PTHR24356:SF1">
    <property type="entry name" value="SERINE_THREONINE-PROTEIN KINASE GREATWALL"/>
    <property type="match status" value="1"/>
</dbReference>
<evidence type="ECO:0000256" key="1">
    <source>
        <dbReference type="ARBA" id="ARBA00012513"/>
    </source>
</evidence>
<accession>A0A9W8I1Q6</accession>
<dbReference type="Pfam" id="PF00072">
    <property type="entry name" value="Response_reg"/>
    <property type="match status" value="1"/>
</dbReference>
<evidence type="ECO:0000256" key="10">
    <source>
        <dbReference type="SAM" id="MobiDB-lite"/>
    </source>
</evidence>
<feature type="compositionally biased region" description="Basic and acidic residues" evidence="10">
    <location>
        <begin position="1197"/>
        <end position="1206"/>
    </location>
</feature>
<feature type="compositionally biased region" description="Polar residues" evidence="10">
    <location>
        <begin position="2223"/>
        <end position="2251"/>
    </location>
</feature>
<dbReference type="GO" id="GO:0004674">
    <property type="term" value="F:protein serine/threonine kinase activity"/>
    <property type="evidence" value="ECO:0007669"/>
    <property type="project" value="UniProtKB-KW"/>
</dbReference>
<dbReference type="SMART" id="SM00220">
    <property type="entry name" value="S_TKc"/>
    <property type="match status" value="1"/>
</dbReference>
<dbReference type="Gene3D" id="3.30.450.20">
    <property type="entry name" value="PAS domain"/>
    <property type="match status" value="1"/>
</dbReference>
<organism evidence="14 15">
    <name type="scientific">Coemansia guatemalensis</name>
    <dbReference type="NCBI Taxonomy" id="2761395"/>
    <lineage>
        <taxon>Eukaryota</taxon>
        <taxon>Fungi</taxon>
        <taxon>Fungi incertae sedis</taxon>
        <taxon>Zoopagomycota</taxon>
        <taxon>Kickxellomycotina</taxon>
        <taxon>Kickxellomycetes</taxon>
        <taxon>Kickxellales</taxon>
        <taxon>Kickxellaceae</taxon>
        <taxon>Coemansia</taxon>
    </lineage>
</organism>
<evidence type="ECO:0000259" key="12">
    <source>
        <dbReference type="PROSITE" id="PS50110"/>
    </source>
</evidence>
<keyword evidence="6" id="KW-0067">ATP-binding</keyword>
<feature type="compositionally biased region" description="Low complexity" evidence="10">
    <location>
        <begin position="286"/>
        <end position="307"/>
    </location>
</feature>
<feature type="compositionally biased region" description="Polar residues" evidence="10">
    <location>
        <begin position="987"/>
        <end position="1000"/>
    </location>
</feature>
<feature type="compositionally biased region" description="Basic and acidic residues" evidence="10">
    <location>
        <begin position="1271"/>
        <end position="1281"/>
    </location>
</feature>